<evidence type="ECO:0000313" key="3">
    <source>
        <dbReference type="EMBL" id="ETI34642.1"/>
    </source>
</evidence>
<organism evidence="3 4">
    <name type="scientific">Phytophthora nicotianae P1569</name>
    <dbReference type="NCBI Taxonomy" id="1317065"/>
    <lineage>
        <taxon>Eukaryota</taxon>
        <taxon>Sar</taxon>
        <taxon>Stramenopiles</taxon>
        <taxon>Oomycota</taxon>
        <taxon>Peronosporomycetes</taxon>
        <taxon>Peronosporales</taxon>
        <taxon>Peronosporaceae</taxon>
        <taxon>Phytophthora</taxon>
    </lineage>
</organism>
<dbReference type="PANTHER" id="PTHR47592:SF27">
    <property type="entry name" value="OS08G0421700 PROTEIN"/>
    <property type="match status" value="1"/>
</dbReference>
<sequence length="520" mass="57746">MSPTQASIADDRDFPRLNGRNFIIWKTRITAALEGKNLLGFVTRADCAGDSDSEFSDDDDLDPACFDENQAVKKTLDEIGAPGADPSEGSSPSESSESNSTASDADGDVEMTQANLPVVKTLAAMKQDERKRAEKLKAKRHKPSSRALRLMEAKAKAFLIETIDDQHVLMVKDKTTAFEIFQTICSKYEGAAIHGDPYYIQSYLMTMKYEEGTDLTEFVFEVEQAMKAVAEATDSVMSDQQKSLYLFHALPKAWKSEMTVWKGTRKYIPYEDLKRNIDTKVHHELAQNRYVLKQGTLESRETRAEKAMQATVFEPALASITSKEESALVSSMGCTYCHRSNHDTVDCYILQRHLQNDQVKAGTGSSKENGKGGNKSRYNNNNNNNNNNKGSRNGQRSGNDNNQGHNKFHGRRNQNNDDDSDEYGVVAITTLDLKPTIEATSLTAEENAQDPMWTVDSGCTRHVSSNPTWFEELTPCIGKAITVGGNHQIPIKGTGAVKTRVKNTKGKEQTVFLHDVLYAP</sequence>
<dbReference type="OrthoDB" id="126665at2759"/>
<dbReference type="EMBL" id="ANIZ01003305">
    <property type="protein sequence ID" value="ETI34642.1"/>
    <property type="molecule type" value="Genomic_DNA"/>
</dbReference>
<dbReference type="Proteomes" id="UP000018721">
    <property type="component" value="Unassembled WGS sequence"/>
</dbReference>
<dbReference type="Pfam" id="PF22936">
    <property type="entry name" value="Pol_BBD"/>
    <property type="match status" value="1"/>
</dbReference>
<proteinExistence type="predicted"/>
<name>V9E8N4_PHYNI</name>
<keyword evidence="4" id="KW-1185">Reference proteome</keyword>
<dbReference type="eggNOG" id="KOG0017">
    <property type="taxonomic scope" value="Eukaryota"/>
</dbReference>
<feature type="compositionally biased region" description="Low complexity" evidence="1">
    <location>
        <begin position="80"/>
        <end position="104"/>
    </location>
</feature>
<gene>
    <name evidence="3" type="ORF">F443_18889</name>
</gene>
<comment type="caution">
    <text evidence="3">The sequence shown here is derived from an EMBL/GenBank/DDBJ whole genome shotgun (WGS) entry which is preliminary data.</text>
</comment>
<dbReference type="PANTHER" id="PTHR47592">
    <property type="entry name" value="PBF68 PROTEIN"/>
    <property type="match status" value="1"/>
</dbReference>
<protein>
    <recommendedName>
        <fullName evidence="2">Retrovirus-related Pol polyprotein from transposon TNT 1-94-like beta-barrel domain-containing protein</fullName>
    </recommendedName>
</protein>
<feature type="region of interest" description="Disordered" evidence="1">
    <location>
        <begin position="79"/>
        <end position="110"/>
    </location>
</feature>
<dbReference type="AlphaFoldDB" id="V9E8N4"/>
<reference evidence="3 4" key="1">
    <citation type="submission" date="2013-11" db="EMBL/GenBank/DDBJ databases">
        <title>The Genome Sequence of Phytophthora parasitica P1569.</title>
        <authorList>
            <consortium name="The Broad Institute Genomics Platform"/>
            <person name="Russ C."/>
            <person name="Tyler B."/>
            <person name="Panabieres F."/>
            <person name="Shan W."/>
            <person name="Tripathy S."/>
            <person name="Grunwald N."/>
            <person name="Machado M."/>
            <person name="Johnson C.S."/>
            <person name="Arredondo F."/>
            <person name="Hong C."/>
            <person name="Coffey M."/>
            <person name="Young S.K."/>
            <person name="Zeng Q."/>
            <person name="Gargeya S."/>
            <person name="Fitzgerald M."/>
            <person name="Abouelleil A."/>
            <person name="Alvarado L."/>
            <person name="Chapman S.B."/>
            <person name="Gainer-Dewar J."/>
            <person name="Goldberg J."/>
            <person name="Griggs A."/>
            <person name="Gujja S."/>
            <person name="Hansen M."/>
            <person name="Howarth C."/>
            <person name="Imamovic A."/>
            <person name="Ireland A."/>
            <person name="Larimer J."/>
            <person name="McCowan C."/>
            <person name="Murphy C."/>
            <person name="Pearson M."/>
            <person name="Poon T.W."/>
            <person name="Priest M."/>
            <person name="Roberts A."/>
            <person name="Saif S."/>
            <person name="Shea T."/>
            <person name="Sykes S."/>
            <person name="Wortman J."/>
            <person name="Nusbaum C."/>
            <person name="Birren B."/>
        </authorList>
    </citation>
    <scope>NUCLEOTIDE SEQUENCE [LARGE SCALE GENOMIC DNA]</scope>
    <source>
        <strain evidence="3 4">P1569</strain>
    </source>
</reference>
<feature type="compositionally biased region" description="Low complexity" evidence="1">
    <location>
        <begin position="375"/>
        <end position="399"/>
    </location>
</feature>
<evidence type="ECO:0000313" key="4">
    <source>
        <dbReference type="Proteomes" id="UP000018721"/>
    </source>
</evidence>
<dbReference type="Pfam" id="PF14223">
    <property type="entry name" value="Retrotran_gag_2"/>
    <property type="match status" value="1"/>
</dbReference>
<dbReference type="HOGENOM" id="CLU_038650_0_0_1"/>
<feature type="domain" description="Retrovirus-related Pol polyprotein from transposon TNT 1-94-like beta-barrel" evidence="2">
    <location>
        <begin position="453"/>
        <end position="520"/>
    </location>
</feature>
<evidence type="ECO:0000256" key="1">
    <source>
        <dbReference type="SAM" id="MobiDB-lite"/>
    </source>
</evidence>
<dbReference type="InterPro" id="IPR054722">
    <property type="entry name" value="PolX-like_BBD"/>
</dbReference>
<evidence type="ECO:0000259" key="2">
    <source>
        <dbReference type="Pfam" id="PF22936"/>
    </source>
</evidence>
<accession>V9E8N4</accession>
<feature type="region of interest" description="Disordered" evidence="1">
    <location>
        <begin position="358"/>
        <end position="421"/>
    </location>
</feature>